<dbReference type="EMBL" id="JASDAP010000001">
    <property type="protein sequence ID" value="KAK1906361.1"/>
    <property type="molecule type" value="Genomic_DNA"/>
</dbReference>
<sequence length="91" mass="10015">MSPTSGDEYGGLVDLTRKPHIQGSRGGLMPTIHVDGVVLARLQGSSLTPFEPMSQDNSRRFQSYCQRFSPSAFPRIPLAAVRDRNGNLTLR</sequence>
<dbReference type="AlphaFoldDB" id="A0AAD9CSR6"/>
<evidence type="ECO:0000313" key="1">
    <source>
        <dbReference type="EMBL" id="KAK1906361.1"/>
    </source>
</evidence>
<comment type="caution">
    <text evidence="1">The sequence shown here is derived from an EMBL/GenBank/DDBJ whole genome shotgun (WGS) entry which is preliminary data.</text>
</comment>
<evidence type="ECO:0000313" key="2">
    <source>
        <dbReference type="Proteomes" id="UP001228049"/>
    </source>
</evidence>
<organism evidence="1 2">
    <name type="scientific">Dissostichus eleginoides</name>
    <name type="common">Patagonian toothfish</name>
    <name type="synonym">Dissostichus amissus</name>
    <dbReference type="NCBI Taxonomy" id="100907"/>
    <lineage>
        <taxon>Eukaryota</taxon>
        <taxon>Metazoa</taxon>
        <taxon>Chordata</taxon>
        <taxon>Craniata</taxon>
        <taxon>Vertebrata</taxon>
        <taxon>Euteleostomi</taxon>
        <taxon>Actinopterygii</taxon>
        <taxon>Neopterygii</taxon>
        <taxon>Teleostei</taxon>
        <taxon>Neoteleostei</taxon>
        <taxon>Acanthomorphata</taxon>
        <taxon>Eupercaria</taxon>
        <taxon>Perciformes</taxon>
        <taxon>Notothenioidei</taxon>
        <taxon>Nototheniidae</taxon>
        <taxon>Dissostichus</taxon>
    </lineage>
</organism>
<dbReference type="Proteomes" id="UP001228049">
    <property type="component" value="Unassembled WGS sequence"/>
</dbReference>
<keyword evidence="2" id="KW-1185">Reference proteome</keyword>
<proteinExistence type="predicted"/>
<protein>
    <submittedName>
        <fullName evidence="1">Tetratricopeptide repeat protein 36</fullName>
    </submittedName>
</protein>
<reference evidence="1" key="1">
    <citation type="submission" date="2023-04" db="EMBL/GenBank/DDBJ databases">
        <title>Chromosome-level genome of Chaenocephalus aceratus.</title>
        <authorList>
            <person name="Park H."/>
        </authorList>
    </citation>
    <scope>NUCLEOTIDE SEQUENCE</scope>
    <source>
        <strain evidence="1">DE</strain>
        <tissue evidence="1">Muscle</tissue>
    </source>
</reference>
<accession>A0AAD9CSR6</accession>
<name>A0AAD9CSR6_DISEL</name>
<gene>
    <name evidence="1" type="ORF">KUDE01_008761</name>
</gene>